<comment type="caution">
    <text evidence="1">The sequence shown here is derived from an EMBL/GenBank/DDBJ whole genome shotgun (WGS) entry which is preliminary data.</text>
</comment>
<protein>
    <submittedName>
        <fullName evidence="1">GrpB-like predicted nucleotidyltransferase (UPF0157 family)</fullName>
    </submittedName>
</protein>
<evidence type="ECO:0000313" key="1">
    <source>
        <dbReference type="EMBL" id="MDQ0208813.1"/>
    </source>
</evidence>
<dbReference type="InterPro" id="IPR007344">
    <property type="entry name" value="GrpB/CoaE"/>
</dbReference>
<name>A0ABT9YMI9_9BACI</name>
<dbReference type="EMBL" id="JAUSUA010000006">
    <property type="protein sequence ID" value="MDQ0208813.1"/>
    <property type="molecule type" value="Genomic_DNA"/>
</dbReference>
<dbReference type="PANTHER" id="PTHR34822:SF1">
    <property type="entry name" value="GRPB FAMILY PROTEIN"/>
    <property type="match status" value="1"/>
</dbReference>
<dbReference type="RefSeq" id="WP_306985168.1">
    <property type="nucleotide sequence ID" value="NZ_JAUSUA010000006.1"/>
</dbReference>
<proteinExistence type="predicted"/>
<gene>
    <name evidence="1" type="ORF">J2S05_003625</name>
</gene>
<dbReference type="SUPFAM" id="SSF81301">
    <property type="entry name" value="Nucleotidyltransferase"/>
    <property type="match status" value="1"/>
</dbReference>
<reference evidence="1 2" key="1">
    <citation type="submission" date="2023-07" db="EMBL/GenBank/DDBJ databases">
        <title>Genomic Encyclopedia of Type Strains, Phase IV (KMG-IV): sequencing the most valuable type-strain genomes for metagenomic binning, comparative biology and taxonomic classification.</title>
        <authorList>
            <person name="Goeker M."/>
        </authorList>
    </citation>
    <scope>NUCLEOTIDE SEQUENCE [LARGE SCALE GENOMIC DNA]</scope>
    <source>
        <strain evidence="1 2">DSM 19154</strain>
    </source>
</reference>
<evidence type="ECO:0000313" key="2">
    <source>
        <dbReference type="Proteomes" id="UP001225034"/>
    </source>
</evidence>
<dbReference type="PANTHER" id="PTHR34822">
    <property type="entry name" value="GRPB DOMAIN PROTEIN (AFU_ORTHOLOGUE AFUA_1G01530)"/>
    <property type="match status" value="1"/>
</dbReference>
<organism evidence="1 2">
    <name type="scientific">Alkalicoccobacillus murimartini</name>
    <dbReference type="NCBI Taxonomy" id="171685"/>
    <lineage>
        <taxon>Bacteria</taxon>
        <taxon>Bacillati</taxon>
        <taxon>Bacillota</taxon>
        <taxon>Bacilli</taxon>
        <taxon>Bacillales</taxon>
        <taxon>Bacillaceae</taxon>
        <taxon>Alkalicoccobacillus</taxon>
    </lineage>
</organism>
<dbReference type="InterPro" id="IPR043519">
    <property type="entry name" value="NT_sf"/>
</dbReference>
<dbReference type="Gene3D" id="3.30.460.10">
    <property type="entry name" value="Beta Polymerase, domain 2"/>
    <property type="match status" value="1"/>
</dbReference>
<dbReference type="Proteomes" id="UP001225034">
    <property type="component" value="Unassembled WGS sequence"/>
</dbReference>
<keyword evidence="2" id="KW-1185">Reference proteome</keyword>
<accession>A0ABT9YMI9</accession>
<sequence length="181" mass="21321">MSKSEDKSEWPVWAEETIIIEESSLEWQIKGEEEKRHLHALLQPLEVQAVEHIGSTSIPSLPAKPIIDIMAKVKSFDKIEEIIATLSKHDWNYVPPNLDQREWRKYFVKVHNNKRVAHLHIVKEGTVKWDEHIQFRDTLRSQPVLVKEYAELKKKLATKFENNREAYTEAKSEFIQSVLKR</sequence>
<dbReference type="Pfam" id="PF04229">
    <property type="entry name" value="GrpB"/>
    <property type="match status" value="1"/>
</dbReference>